<keyword evidence="2" id="KW-1185">Reference proteome</keyword>
<dbReference type="EMBL" id="AAAB01008980">
    <property type="status" value="NOT_ANNOTATED_CDS"/>
    <property type="molecule type" value="Genomic_DNA"/>
</dbReference>
<dbReference type="VEuPathDB" id="VectorBase:AGAP010291"/>
<dbReference type="AlphaFoldDB" id="A0A453YVR2"/>
<dbReference type="EnsemblMetazoa" id="AGAP010291-RB">
    <property type="protein sequence ID" value="AGAP010291-PB"/>
    <property type="gene ID" value="AGAP010291"/>
</dbReference>
<proteinExistence type="predicted"/>
<sequence>MVSNITRENVQKTTKYPSLVDLDVVSHPCSTRTSSTAIFYYDGARISSEHNYVDNARFIELPTENDRLTLPAPYNPFIGPKTSKGIHHLLCRLELAFCWSWRDGLNIEYLFAR</sequence>
<accession>A0A453YVR2</accession>
<name>A0A453YVR2_ANOGA</name>
<reference evidence="1 2" key="1">
    <citation type="journal article" date="2002" name="Science">
        <title>The genome sequence of the malaria mosquito Anopheles gambiae.</title>
        <authorList>
            <person name="Holt R.A."/>
            <person name="Subramanian G.M."/>
            <person name="Halpern A."/>
            <person name="Sutton G.G."/>
            <person name="Charlab R."/>
            <person name="Nusskern D.R."/>
            <person name="Wincker P."/>
            <person name="Clark A.G."/>
            <person name="Ribeiro J.M."/>
            <person name="Wides R."/>
            <person name="Salzberg S.L."/>
            <person name="Loftus B."/>
            <person name="Yandell M."/>
            <person name="Majoros W.H."/>
            <person name="Rusch D.B."/>
            <person name="Lai Z."/>
            <person name="Kraft C.L."/>
            <person name="Abril J.F."/>
            <person name="Anthouard V."/>
            <person name="Arensburger P."/>
            <person name="Atkinson P.W."/>
            <person name="Baden H."/>
            <person name="de Berardinis V."/>
            <person name="Baldwin D."/>
            <person name="Benes V."/>
            <person name="Biedler J."/>
            <person name="Blass C."/>
            <person name="Bolanos R."/>
            <person name="Boscus D."/>
            <person name="Barnstead M."/>
            <person name="Cai S."/>
            <person name="Center A."/>
            <person name="Chaturverdi K."/>
            <person name="Christophides G.K."/>
            <person name="Chrystal M.A."/>
            <person name="Clamp M."/>
            <person name="Cravchik A."/>
            <person name="Curwen V."/>
            <person name="Dana A."/>
            <person name="Delcher A."/>
            <person name="Dew I."/>
            <person name="Evans C.A."/>
            <person name="Flanigan M."/>
            <person name="Grundschober-Freimoser A."/>
            <person name="Friedli L."/>
            <person name="Gu Z."/>
            <person name="Guan P."/>
            <person name="Guigo R."/>
            <person name="Hillenmeyer M.E."/>
            <person name="Hladun S.L."/>
            <person name="Hogan J.R."/>
            <person name="Hong Y.S."/>
            <person name="Hoover J."/>
            <person name="Jaillon O."/>
            <person name="Ke Z."/>
            <person name="Kodira C."/>
            <person name="Kokoza E."/>
            <person name="Koutsos A."/>
            <person name="Letunic I."/>
            <person name="Levitsky A."/>
            <person name="Liang Y."/>
            <person name="Lin J.J."/>
            <person name="Lobo N.F."/>
            <person name="Lopez J.R."/>
            <person name="Malek J.A."/>
            <person name="McIntosh T.C."/>
            <person name="Meister S."/>
            <person name="Miller J."/>
            <person name="Mobarry C."/>
            <person name="Mongin E."/>
            <person name="Murphy S.D."/>
            <person name="O'Brochta D.A."/>
            <person name="Pfannkoch C."/>
            <person name="Qi R."/>
            <person name="Regier M.A."/>
            <person name="Remington K."/>
            <person name="Shao H."/>
            <person name="Sharakhova M.V."/>
            <person name="Sitter C.D."/>
            <person name="Shetty J."/>
            <person name="Smith T.J."/>
            <person name="Strong R."/>
            <person name="Sun J."/>
            <person name="Thomasova D."/>
            <person name="Ton L.Q."/>
            <person name="Topalis P."/>
            <person name="Tu Z."/>
            <person name="Unger M.F."/>
            <person name="Walenz B."/>
            <person name="Wang A."/>
            <person name="Wang J."/>
            <person name="Wang M."/>
            <person name="Wang X."/>
            <person name="Woodford K.J."/>
            <person name="Wortman J.R."/>
            <person name="Wu M."/>
            <person name="Yao A."/>
            <person name="Zdobnov E.M."/>
            <person name="Zhang H."/>
            <person name="Zhao Q."/>
            <person name="Zhao S."/>
            <person name="Zhu S.C."/>
            <person name="Zhimulev I."/>
            <person name="Coluzzi M."/>
            <person name="della Torre A."/>
            <person name="Roth C.W."/>
            <person name="Louis C."/>
            <person name="Kalush F."/>
            <person name="Mural R.J."/>
            <person name="Myers E.W."/>
            <person name="Adams M.D."/>
            <person name="Smith H.O."/>
            <person name="Broder S."/>
            <person name="Gardner M.J."/>
            <person name="Fraser C.M."/>
            <person name="Birney E."/>
            <person name="Bork P."/>
            <person name="Brey P.T."/>
            <person name="Venter J.C."/>
            <person name="Weissenbach J."/>
            <person name="Kafatos F.C."/>
            <person name="Collins F.H."/>
            <person name="Hoffman S.L."/>
        </authorList>
    </citation>
    <scope>NUCLEOTIDE SEQUENCE [LARGE SCALE GENOMIC DNA]</scope>
    <source>
        <strain evidence="1 2">PEST</strain>
    </source>
</reference>
<reference evidence="1" key="3">
    <citation type="submission" date="2020-05" db="UniProtKB">
        <authorList>
            <consortium name="EnsemblMetazoa"/>
        </authorList>
    </citation>
    <scope>IDENTIFICATION</scope>
    <source>
        <strain evidence="1">PEST</strain>
    </source>
</reference>
<evidence type="ECO:0000313" key="1">
    <source>
        <dbReference type="EnsemblMetazoa" id="AGAP010291-PB"/>
    </source>
</evidence>
<protein>
    <submittedName>
        <fullName evidence="1">Uncharacterized protein</fullName>
    </submittedName>
</protein>
<reference evidence="1 2" key="2">
    <citation type="journal article" date="2004" name="Trends Parasitol.">
        <title>The Anopheles gambiae genome: an update.</title>
        <authorList>
            <person name="Mongin E."/>
            <person name="Louis C."/>
            <person name="Holt R.A."/>
            <person name="Birney E."/>
            <person name="Collins F.H."/>
        </authorList>
    </citation>
    <scope>NUCLEOTIDE SEQUENCE [LARGE SCALE GENOMIC DNA]</scope>
    <source>
        <strain evidence="1 2">PEST</strain>
    </source>
</reference>
<dbReference type="Proteomes" id="UP000007062">
    <property type="component" value="Chromosome 3R"/>
</dbReference>
<dbReference type="VEuPathDB" id="VectorBase:AGAMI1_009235"/>
<evidence type="ECO:0000313" key="2">
    <source>
        <dbReference type="Proteomes" id="UP000007062"/>
    </source>
</evidence>
<dbReference type="InParanoid" id="A0A453YVR2"/>
<organism evidence="1 2">
    <name type="scientific">Anopheles gambiae</name>
    <name type="common">African malaria mosquito</name>
    <dbReference type="NCBI Taxonomy" id="7165"/>
    <lineage>
        <taxon>Eukaryota</taxon>
        <taxon>Metazoa</taxon>
        <taxon>Ecdysozoa</taxon>
        <taxon>Arthropoda</taxon>
        <taxon>Hexapoda</taxon>
        <taxon>Insecta</taxon>
        <taxon>Pterygota</taxon>
        <taxon>Neoptera</taxon>
        <taxon>Endopterygota</taxon>
        <taxon>Diptera</taxon>
        <taxon>Nematocera</taxon>
        <taxon>Culicoidea</taxon>
        <taxon>Culicidae</taxon>
        <taxon>Anophelinae</taxon>
        <taxon>Anopheles</taxon>
    </lineage>
</organism>